<keyword evidence="1" id="KW-0812">Transmembrane</keyword>
<keyword evidence="1" id="KW-1133">Transmembrane helix</keyword>
<gene>
    <name evidence="2" type="primary">Nfu_g_1_025472</name>
</gene>
<keyword evidence="1" id="KW-0472">Membrane</keyword>
<proteinExistence type="predicted"/>
<reference evidence="2" key="1">
    <citation type="submission" date="2016-05" db="EMBL/GenBank/DDBJ databases">
        <authorList>
            <person name="Lavstsen T."/>
            <person name="Jespersen J.S."/>
        </authorList>
    </citation>
    <scope>NUCLEOTIDE SEQUENCE</scope>
    <source>
        <tissue evidence="2">Brain</tissue>
    </source>
</reference>
<dbReference type="EMBL" id="HAEE01006213">
    <property type="protein sequence ID" value="SBR26233.1"/>
    <property type="molecule type" value="Transcribed_RNA"/>
</dbReference>
<reference evidence="2" key="2">
    <citation type="submission" date="2016-06" db="EMBL/GenBank/DDBJ databases">
        <title>The genome of a short-lived fish provides insights into sex chromosome evolution and the genetic control of aging.</title>
        <authorList>
            <person name="Reichwald K."/>
            <person name="Felder M."/>
            <person name="Petzold A."/>
            <person name="Koch P."/>
            <person name="Groth M."/>
            <person name="Platzer M."/>
        </authorList>
    </citation>
    <scope>NUCLEOTIDE SEQUENCE</scope>
    <source>
        <tissue evidence="2">Brain</tissue>
    </source>
</reference>
<sequence>MWLVKKSTPPPAAQQQSFSSCVTRFSLHVCWLFTCEPHLVCCWDFCPVTLFLTFFVLSGLLISSPKLLFSCKLLQRCAIYT</sequence>
<accession>A0A1A8K1N0</accession>
<dbReference type="PROSITE" id="PS51257">
    <property type="entry name" value="PROKAR_LIPOPROTEIN"/>
    <property type="match status" value="1"/>
</dbReference>
<dbReference type="AlphaFoldDB" id="A0A1A8K1N0"/>
<evidence type="ECO:0000313" key="2">
    <source>
        <dbReference type="EMBL" id="SBR26233.1"/>
    </source>
</evidence>
<organism evidence="2">
    <name type="scientific">Nothobranchius kuhntae</name>
    <name type="common">Beira killifish</name>
    <dbReference type="NCBI Taxonomy" id="321403"/>
    <lineage>
        <taxon>Eukaryota</taxon>
        <taxon>Metazoa</taxon>
        <taxon>Chordata</taxon>
        <taxon>Craniata</taxon>
        <taxon>Vertebrata</taxon>
        <taxon>Euteleostomi</taxon>
        <taxon>Actinopterygii</taxon>
        <taxon>Neopterygii</taxon>
        <taxon>Teleostei</taxon>
        <taxon>Neoteleostei</taxon>
        <taxon>Acanthomorphata</taxon>
        <taxon>Ovalentaria</taxon>
        <taxon>Atherinomorphae</taxon>
        <taxon>Cyprinodontiformes</taxon>
        <taxon>Nothobranchiidae</taxon>
        <taxon>Nothobranchius</taxon>
    </lineage>
</organism>
<name>A0A1A8K1N0_NOTKU</name>
<feature type="transmembrane region" description="Helical" evidence="1">
    <location>
        <begin position="48"/>
        <end position="69"/>
    </location>
</feature>
<protein>
    <submittedName>
        <fullName evidence="2">Uncharacterized protein</fullName>
    </submittedName>
</protein>
<evidence type="ECO:0000256" key="1">
    <source>
        <dbReference type="SAM" id="Phobius"/>
    </source>
</evidence>
<feature type="non-terminal residue" evidence="2">
    <location>
        <position position="81"/>
    </location>
</feature>